<dbReference type="AlphaFoldDB" id="A0A1M5N6S4"/>
<accession>A0A1M5N6S4</accession>
<keyword evidence="3" id="KW-1185">Reference proteome</keyword>
<dbReference type="STRING" id="490188.SAMN04488068_1655"/>
<protein>
    <submittedName>
        <fullName evidence="2">Uncharacterized protein</fullName>
    </submittedName>
</protein>
<evidence type="ECO:0000313" key="3">
    <source>
        <dbReference type="Proteomes" id="UP000199758"/>
    </source>
</evidence>
<sequence>MSHDNKTAAYFGARDLPDVIDYVGEFGAELVTFLPFVYWLYRAGQLGDRKVSTYRGMRPLYFFLSDDQLIEKDEPRRFVGYQKRTDPSIWGFIPNPNELIATRNAYEAFPNYRKQFQSTRFSFDKPLLVVHNKFNREWNSDTPVNFFSIDQLEQMFSRLKGYYQIVYLRHGRSGSVDGYSPDHNSLIDFDETSVMQRHPEVIDFEQHHREYGGGVAINQYKNELYAACHHFISVQGGGAHQCALFSGSLLLILHKRGPEAVHAYSNGFYQYATNPAPVCMIAFNDRQLQDGLGAFTDASLCQGRVMLGANGSRIANDLAPSRVQRKGQPVFGTDRTPEPGDVGVHF</sequence>
<evidence type="ECO:0000313" key="2">
    <source>
        <dbReference type="EMBL" id="SHG85132.1"/>
    </source>
</evidence>
<dbReference type="OrthoDB" id="739846at2"/>
<feature type="region of interest" description="Disordered" evidence="1">
    <location>
        <begin position="325"/>
        <end position="346"/>
    </location>
</feature>
<name>A0A1M5N6S4_9GAMM</name>
<gene>
    <name evidence="2" type="ORF">SAMN04488068_1655</name>
</gene>
<proteinExistence type="predicted"/>
<organism evidence="2 3">
    <name type="scientific">Hydrocarboniphaga daqingensis</name>
    <dbReference type="NCBI Taxonomy" id="490188"/>
    <lineage>
        <taxon>Bacteria</taxon>
        <taxon>Pseudomonadati</taxon>
        <taxon>Pseudomonadota</taxon>
        <taxon>Gammaproteobacteria</taxon>
        <taxon>Nevskiales</taxon>
        <taxon>Nevskiaceae</taxon>
        <taxon>Hydrocarboniphaga</taxon>
    </lineage>
</organism>
<reference evidence="2 3" key="1">
    <citation type="submission" date="2016-11" db="EMBL/GenBank/DDBJ databases">
        <authorList>
            <person name="Jaros S."/>
            <person name="Januszkiewicz K."/>
            <person name="Wedrychowicz H."/>
        </authorList>
    </citation>
    <scope>NUCLEOTIDE SEQUENCE [LARGE SCALE GENOMIC DNA]</scope>
    <source>
        <strain evidence="2 3">CGMCC 1.7049</strain>
    </source>
</reference>
<dbReference type="Proteomes" id="UP000199758">
    <property type="component" value="Unassembled WGS sequence"/>
</dbReference>
<evidence type="ECO:0000256" key="1">
    <source>
        <dbReference type="SAM" id="MobiDB-lite"/>
    </source>
</evidence>
<dbReference type="EMBL" id="FQWZ01000003">
    <property type="protein sequence ID" value="SHG85132.1"/>
    <property type="molecule type" value="Genomic_DNA"/>
</dbReference>
<dbReference type="RefSeq" id="WP_072896385.1">
    <property type="nucleotide sequence ID" value="NZ_FQWZ01000003.1"/>
</dbReference>